<feature type="compositionally biased region" description="Basic and acidic residues" evidence="1">
    <location>
        <begin position="141"/>
        <end position="158"/>
    </location>
</feature>
<name>A0AAN5DFQ6_9BILA</name>
<accession>A0AAN5DFQ6</accession>
<proteinExistence type="predicted"/>
<dbReference type="AlphaFoldDB" id="A0AAN5DFQ6"/>
<feature type="transmembrane region" description="Helical" evidence="2">
    <location>
        <begin position="95"/>
        <end position="122"/>
    </location>
</feature>
<evidence type="ECO:0000256" key="2">
    <source>
        <dbReference type="SAM" id="Phobius"/>
    </source>
</evidence>
<organism evidence="3 4">
    <name type="scientific">Pristionchus mayeri</name>
    <dbReference type="NCBI Taxonomy" id="1317129"/>
    <lineage>
        <taxon>Eukaryota</taxon>
        <taxon>Metazoa</taxon>
        <taxon>Ecdysozoa</taxon>
        <taxon>Nematoda</taxon>
        <taxon>Chromadorea</taxon>
        <taxon>Rhabditida</taxon>
        <taxon>Rhabditina</taxon>
        <taxon>Diplogasteromorpha</taxon>
        <taxon>Diplogasteroidea</taxon>
        <taxon>Neodiplogasteridae</taxon>
        <taxon>Pristionchus</taxon>
    </lineage>
</organism>
<dbReference type="EMBL" id="BTRK01000006">
    <property type="protein sequence ID" value="GMR60969.1"/>
    <property type="molecule type" value="Genomic_DNA"/>
</dbReference>
<keyword evidence="4" id="KW-1185">Reference proteome</keyword>
<evidence type="ECO:0000313" key="4">
    <source>
        <dbReference type="Proteomes" id="UP001328107"/>
    </source>
</evidence>
<dbReference type="Proteomes" id="UP001328107">
    <property type="component" value="Unassembled WGS sequence"/>
</dbReference>
<keyword evidence="2" id="KW-0472">Membrane</keyword>
<feature type="compositionally biased region" description="Basic residues" evidence="1">
    <location>
        <begin position="126"/>
        <end position="136"/>
    </location>
</feature>
<sequence length="191" mass="20887">SAMIDCHNNFLFFGSGGSGTVNLANLNFTTNYEVSDYSTFLIKSDDVPTADQQRELCHHFNVFRRSPSLGIRAGNDSFTNVPCCNPPRPPPPDPFFIFLIVIGIACAIFLLCAAIGCVCDCYEKSKKNHGKSHKPKVSPPRTKEISSTDESKQKKKTGEGQVAIPMPPPPYESNYSSPLKSPGYCVFCGRG</sequence>
<keyword evidence="2" id="KW-1133">Transmembrane helix</keyword>
<gene>
    <name evidence="3" type="ORF">PMAYCL1PPCAC_31164</name>
</gene>
<evidence type="ECO:0000313" key="3">
    <source>
        <dbReference type="EMBL" id="GMR60969.1"/>
    </source>
</evidence>
<feature type="non-terminal residue" evidence="3">
    <location>
        <position position="1"/>
    </location>
</feature>
<protein>
    <submittedName>
        <fullName evidence="3">Uncharacterized protein</fullName>
    </submittedName>
</protein>
<reference evidence="4" key="1">
    <citation type="submission" date="2022-10" db="EMBL/GenBank/DDBJ databases">
        <title>Genome assembly of Pristionchus species.</title>
        <authorList>
            <person name="Yoshida K."/>
            <person name="Sommer R.J."/>
        </authorList>
    </citation>
    <scope>NUCLEOTIDE SEQUENCE [LARGE SCALE GENOMIC DNA]</scope>
    <source>
        <strain evidence="4">RS5460</strain>
    </source>
</reference>
<evidence type="ECO:0000256" key="1">
    <source>
        <dbReference type="SAM" id="MobiDB-lite"/>
    </source>
</evidence>
<keyword evidence="2" id="KW-0812">Transmembrane</keyword>
<feature type="region of interest" description="Disordered" evidence="1">
    <location>
        <begin position="125"/>
        <end position="176"/>
    </location>
</feature>
<comment type="caution">
    <text evidence="3">The sequence shown here is derived from an EMBL/GenBank/DDBJ whole genome shotgun (WGS) entry which is preliminary data.</text>
</comment>